<feature type="transmembrane region" description="Helical" evidence="5">
    <location>
        <begin position="68"/>
        <end position="89"/>
    </location>
</feature>
<evidence type="ECO:0000313" key="7">
    <source>
        <dbReference type="Proteomes" id="UP001597079"/>
    </source>
</evidence>
<dbReference type="EMBL" id="JBHUCX010000099">
    <property type="protein sequence ID" value="MFD1677879.1"/>
    <property type="molecule type" value="Genomic_DNA"/>
</dbReference>
<evidence type="ECO:0000256" key="4">
    <source>
        <dbReference type="ARBA" id="ARBA00023136"/>
    </source>
</evidence>
<dbReference type="RefSeq" id="WP_377945801.1">
    <property type="nucleotide sequence ID" value="NZ_JBHUCX010000099.1"/>
</dbReference>
<dbReference type="Proteomes" id="UP001597079">
    <property type="component" value="Unassembled WGS sequence"/>
</dbReference>
<gene>
    <name evidence="6" type="ORF">ACFSB2_24755</name>
</gene>
<proteinExistence type="predicted"/>
<evidence type="ECO:0000256" key="2">
    <source>
        <dbReference type="ARBA" id="ARBA00022692"/>
    </source>
</evidence>
<keyword evidence="2 5" id="KW-0812">Transmembrane</keyword>
<dbReference type="PANTHER" id="PTHR35529">
    <property type="entry name" value="MANGANESE EFFLUX PUMP MNTP-RELATED"/>
    <property type="match status" value="1"/>
</dbReference>
<comment type="caution">
    <text evidence="6">The sequence shown here is derived from an EMBL/GenBank/DDBJ whole genome shotgun (WGS) entry which is preliminary data.</text>
</comment>
<reference evidence="7" key="1">
    <citation type="journal article" date="2019" name="Int. J. Syst. Evol. Microbiol.">
        <title>The Global Catalogue of Microorganisms (GCM) 10K type strain sequencing project: providing services to taxonomists for standard genome sequencing and annotation.</title>
        <authorList>
            <consortium name="The Broad Institute Genomics Platform"/>
            <consortium name="The Broad Institute Genome Sequencing Center for Infectious Disease"/>
            <person name="Wu L."/>
            <person name="Ma J."/>
        </authorList>
    </citation>
    <scope>NUCLEOTIDE SEQUENCE [LARGE SCALE GENOMIC DNA]</scope>
    <source>
        <strain evidence="7">CGMCC 1.12286</strain>
    </source>
</reference>
<sequence>MGWASIIVVNLIGIGSNFDNTGVGLAYGSDKIKIPHWVNAISNVVGGTMALLGAFIGDKVAIFMPATMADWFACIALCGIGMFFWYAAYIHPRLSKQGTKLWIPTPGLWQGILLGLVMSLDNIILGFGSTVSGTASLWVSAISIALWGYVMLWLGHVIGYSIFAQFVGKYSSFVAGILLIAVGMYQVYG</sequence>
<keyword evidence="3 5" id="KW-1133">Transmembrane helix</keyword>
<name>A0ABW4JN58_9BACL</name>
<accession>A0ABW4JN58</accession>
<dbReference type="PANTHER" id="PTHR35529:SF2">
    <property type="entry name" value="SPORULATION PROTEIN YTAF-RELATED"/>
    <property type="match status" value="1"/>
</dbReference>
<feature type="transmembrane region" description="Helical" evidence="5">
    <location>
        <begin position="37"/>
        <end position="56"/>
    </location>
</feature>
<feature type="transmembrane region" description="Helical" evidence="5">
    <location>
        <begin position="137"/>
        <end position="163"/>
    </location>
</feature>
<keyword evidence="1" id="KW-1003">Cell membrane</keyword>
<evidence type="ECO:0000256" key="5">
    <source>
        <dbReference type="SAM" id="Phobius"/>
    </source>
</evidence>
<feature type="transmembrane region" description="Helical" evidence="5">
    <location>
        <begin position="170"/>
        <end position="188"/>
    </location>
</feature>
<keyword evidence="4 5" id="KW-0472">Membrane</keyword>
<keyword evidence="7" id="KW-1185">Reference proteome</keyword>
<evidence type="ECO:0000256" key="3">
    <source>
        <dbReference type="ARBA" id="ARBA00022989"/>
    </source>
</evidence>
<feature type="transmembrane region" description="Helical" evidence="5">
    <location>
        <begin position="101"/>
        <end position="125"/>
    </location>
</feature>
<protein>
    <submittedName>
        <fullName evidence="6">Manganese efflux pump MntP family protein</fullName>
    </submittedName>
</protein>
<organism evidence="6 7">
    <name type="scientific">Alicyclobacillus fodiniaquatilis</name>
    <dbReference type="NCBI Taxonomy" id="1661150"/>
    <lineage>
        <taxon>Bacteria</taxon>
        <taxon>Bacillati</taxon>
        <taxon>Bacillota</taxon>
        <taxon>Bacilli</taxon>
        <taxon>Bacillales</taxon>
        <taxon>Alicyclobacillaceae</taxon>
        <taxon>Alicyclobacillus</taxon>
    </lineage>
</organism>
<evidence type="ECO:0000313" key="6">
    <source>
        <dbReference type="EMBL" id="MFD1677879.1"/>
    </source>
</evidence>
<dbReference type="InterPro" id="IPR003810">
    <property type="entry name" value="Mntp/YtaF"/>
</dbReference>
<evidence type="ECO:0000256" key="1">
    <source>
        <dbReference type="ARBA" id="ARBA00022475"/>
    </source>
</evidence>